<dbReference type="PANTHER" id="PTHR42923">
    <property type="entry name" value="PROTOPORPHYRINOGEN OXIDASE"/>
    <property type="match status" value="1"/>
</dbReference>
<evidence type="ECO:0000313" key="1">
    <source>
        <dbReference type="EMBL" id="SNR95690.1"/>
    </source>
</evidence>
<gene>
    <name evidence="1" type="ORF">SAMN06269173_11328</name>
</gene>
<dbReference type="RefSeq" id="WP_089334051.1">
    <property type="nucleotide sequence ID" value="NZ_FZNS01000013.1"/>
</dbReference>
<dbReference type="EMBL" id="FZNS01000013">
    <property type="protein sequence ID" value="SNR95690.1"/>
    <property type="molecule type" value="Genomic_DNA"/>
</dbReference>
<organism evidence="1 2">
    <name type="scientific">Hymenobacter mucosus</name>
    <dbReference type="NCBI Taxonomy" id="1411120"/>
    <lineage>
        <taxon>Bacteria</taxon>
        <taxon>Pseudomonadati</taxon>
        <taxon>Bacteroidota</taxon>
        <taxon>Cytophagia</taxon>
        <taxon>Cytophagales</taxon>
        <taxon>Hymenobacteraceae</taxon>
        <taxon>Hymenobacter</taxon>
    </lineage>
</organism>
<accession>A0A239AJI7</accession>
<sequence length="530" mass="58620">MAISTASLDPSARIAIIGGGISGMVAAKTLSELGYHNNYVFEAQSELGGNSSTQAVQLGADTRWADMGVNDYNTKTYLNIYRLICELGAVTAPLDDTTSYSNSDGTVSYTVDGLPNTSLPYPDMSPEAYQQFQQDIEFFWTSVYYVANDPFFEQKTVADYLAQPYNPNNPQPRPYNYGPDFGAYYLLPRVNGMYFAPTAGPQNMPIVLVTHYYVLQEGFNQYGSPNPDRRYFVGGTRQLVDRIQDWLLNDYDLYATDRNSDEQQGLGKFMLGEQVTVSGGGPAGYHVNWTSATSGATNTVGPFASVILAVHADAAYQCLSQLNSQDQPNLPAVLQNLSGYQYEACTAYIHTDARVLPADVNAWRSFNIHIYEYPGAYPYSTPYTISYLENRHQNDALNLSYRLEPYSPQFFTTLNPPVDLLPRYILQSPTGQPAIKTFYHNVATMDTIGLQRELAQLQEAGALNGIYFTGGYTLGVGLHEECWISANHAARRAVGISVPATHATYGSAHPDKDAPTDHAPHYLRHALRAR</sequence>
<dbReference type="AlphaFoldDB" id="A0A239AJI7"/>
<dbReference type="Gene3D" id="3.50.50.60">
    <property type="entry name" value="FAD/NAD(P)-binding domain"/>
    <property type="match status" value="1"/>
</dbReference>
<dbReference type="GO" id="GO:0016491">
    <property type="term" value="F:oxidoreductase activity"/>
    <property type="evidence" value="ECO:0007669"/>
    <property type="project" value="TreeGrafter"/>
</dbReference>
<protein>
    <submittedName>
        <fullName evidence="1">Predicted NAD/FAD-binding protein</fullName>
    </submittedName>
</protein>
<reference evidence="2" key="1">
    <citation type="submission" date="2017-06" db="EMBL/GenBank/DDBJ databases">
        <authorList>
            <person name="Varghese N."/>
            <person name="Submissions S."/>
        </authorList>
    </citation>
    <scope>NUCLEOTIDE SEQUENCE [LARGE SCALE GENOMIC DNA]</scope>
    <source>
        <strain evidence="2">DSM 28041</strain>
    </source>
</reference>
<dbReference type="InterPro" id="IPR050464">
    <property type="entry name" value="Zeta_carotene_desat/Oxidored"/>
</dbReference>
<dbReference type="PANTHER" id="PTHR42923:SF17">
    <property type="entry name" value="AMINE OXIDASE DOMAIN-CONTAINING PROTEIN"/>
    <property type="match status" value="1"/>
</dbReference>
<proteinExistence type="predicted"/>
<name>A0A239AJI7_9BACT</name>
<dbReference type="Proteomes" id="UP000198310">
    <property type="component" value="Unassembled WGS sequence"/>
</dbReference>
<dbReference type="InterPro" id="IPR036188">
    <property type="entry name" value="FAD/NAD-bd_sf"/>
</dbReference>
<keyword evidence="2" id="KW-1185">Reference proteome</keyword>
<dbReference type="Pfam" id="PF13450">
    <property type="entry name" value="NAD_binding_8"/>
    <property type="match status" value="1"/>
</dbReference>
<evidence type="ECO:0000313" key="2">
    <source>
        <dbReference type="Proteomes" id="UP000198310"/>
    </source>
</evidence>
<dbReference type="SUPFAM" id="SSF51905">
    <property type="entry name" value="FAD/NAD(P)-binding domain"/>
    <property type="match status" value="1"/>
</dbReference>